<keyword evidence="2" id="KW-1185">Reference proteome</keyword>
<dbReference type="OrthoDB" id="10431997at2759"/>
<proteinExistence type="predicted"/>
<evidence type="ECO:0000313" key="2">
    <source>
        <dbReference type="Proteomes" id="UP000626092"/>
    </source>
</evidence>
<accession>A0A834HNQ1</accession>
<name>A0A834HNQ1_RHOSS</name>
<evidence type="ECO:0000313" key="1">
    <source>
        <dbReference type="EMBL" id="KAF7153969.1"/>
    </source>
</evidence>
<dbReference type="Proteomes" id="UP000626092">
    <property type="component" value="Unassembled WGS sequence"/>
</dbReference>
<protein>
    <submittedName>
        <fullName evidence="1">Uncharacterized protein</fullName>
    </submittedName>
</protein>
<comment type="caution">
    <text evidence="1">The sequence shown here is derived from an EMBL/GenBank/DDBJ whole genome shotgun (WGS) entry which is preliminary data.</text>
</comment>
<dbReference type="AlphaFoldDB" id="A0A834HNQ1"/>
<sequence>MFWSITCLSGDGHDQVYAIMGGWDFTSFAPISCRKMYNLWSVPYGAVPIDGGEDVQLKWPYRVCGKCEAEGKFCRFVSNSSTSDRERLECFNPPENVQDMDYEQSDKVPPIEVFKSNCLTLWNSFSDIVVFGTEELILNSKRTSSSTCGNYIANHRRL</sequence>
<gene>
    <name evidence="1" type="ORF">RHSIM_Rhsim01G0115300</name>
</gene>
<reference evidence="1" key="1">
    <citation type="submission" date="2019-11" db="EMBL/GenBank/DDBJ databases">
        <authorList>
            <person name="Liu Y."/>
            <person name="Hou J."/>
            <person name="Li T.-Q."/>
            <person name="Guan C.-H."/>
            <person name="Wu X."/>
            <person name="Wu H.-Z."/>
            <person name="Ling F."/>
            <person name="Zhang R."/>
            <person name="Shi X.-G."/>
            <person name="Ren J.-P."/>
            <person name="Chen E.-F."/>
            <person name="Sun J.-M."/>
        </authorList>
    </citation>
    <scope>NUCLEOTIDE SEQUENCE</scope>
    <source>
        <strain evidence="1">Adult_tree_wgs_1</strain>
        <tissue evidence="1">Leaves</tissue>
    </source>
</reference>
<organism evidence="1 2">
    <name type="scientific">Rhododendron simsii</name>
    <name type="common">Sims's rhododendron</name>
    <dbReference type="NCBI Taxonomy" id="118357"/>
    <lineage>
        <taxon>Eukaryota</taxon>
        <taxon>Viridiplantae</taxon>
        <taxon>Streptophyta</taxon>
        <taxon>Embryophyta</taxon>
        <taxon>Tracheophyta</taxon>
        <taxon>Spermatophyta</taxon>
        <taxon>Magnoliopsida</taxon>
        <taxon>eudicotyledons</taxon>
        <taxon>Gunneridae</taxon>
        <taxon>Pentapetalae</taxon>
        <taxon>asterids</taxon>
        <taxon>Ericales</taxon>
        <taxon>Ericaceae</taxon>
        <taxon>Ericoideae</taxon>
        <taxon>Rhodoreae</taxon>
        <taxon>Rhododendron</taxon>
    </lineage>
</organism>
<dbReference type="EMBL" id="WJXA01000001">
    <property type="protein sequence ID" value="KAF7153969.1"/>
    <property type="molecule type" value="Genomic_DNA"/>
</dbReference>